<dbReference type="InterPro" id="IPR006439">
    <property type="entry name" value="HAD-SF_hydro_IA"/>
</dbReference>
<name>A0AA51X5A1_9GAMM</name>
<proteinExistence type="predicted"/>
<protein>
    <submittedName>
        <fullName evidence="1">GMP/IMP nucleotidase</fullName>
        <ecNumber evidence="1">3.1.3.5</ecNumber>
    </submittedName>
</protein>
<dbReference type="SFLD" id="SFLDS00003">
    <property type="entry name" value="Haloacid_Dehalogenase"/>
    <property type="match status" value="1"/>
</dbReference>
<evidence type="ECO:0000313" key="2">
    <source>
        <dbReference type="Proteomes" id="UP001239782"/>
    </source>
</evidence>
<dbReference type="Proteomes" id="UP001239782">
    <property type="component" value="Chromosome"/>
</dbReference>
<dbReference type="EC" id="3.1.3.5" evidence="1"/>
<dbReference type="EMBL" id="CP133548">
    <property type="protein sequence ID" value="WMS85792.1"/>
    <property type="molecule type" value="Genomic_DNA"/>
</dbReference>
<dbReference type="GO" id="GO:0008253">
    <property type="term" value="F:5'-nucleotidase activity"/>
    <property type="evidence" value="ECO:0007669"/>
    <property type="project" value="UniProtKB-EC"/>
</dbReference>
<dbReference type="PANTHER" id="PTHR43611:SF3">
    <property type="entry name" value="FLAVIN MONONUCLEOTIDE HYDROLASE 1, CHLOROPLATIC"/>
    <property type="match status" value="1"/>
</dbReference>
<dbReference type="RefSeq" id="WP_309200945.1">
    <property type="nucleotide sequence ID" value="NZ_CP133548.1"/>
</dbReference>
<dbReference type="KEGG" id="plei:Q9312_11250"/>
<organism evidence="1 2">
    <name type="scientific">Pleionea litopenaei</name>
    <dbReference type="NCBI Taxonomy" id="3070815"/>
    <lineage>
        <taxon>Bacteria</taxon>
        <taxon>Pseudomonadati</taxon>
        <taxon>Pseudomonadota</taxon>
        <taxon>Gammaproteobacteria</taxon>
        <taxon>Oceanospirillales</taxon>
        <taxon>Pleioneaceae</taxon>
        <taxon>Pleionea</taxon>
    </lineage>
</organism>
<keyword evidence="2" id="KW-1185">Reference proteome</keyword>
<dbReference type="NCBIfam" id="TIGR01509">
    <property type="entry name" value="HAD-SF-IA-v3"/>
    <property type="match status" value="1"/>
</dbReference>
<dbReference type="SUPFAM" id="SSF56784">
    <property type="entry name" value="HAD-like"/>
    <property type="match status" value="1"/>
</dbReference>
<dbReference type="AlphaFoldDB" id="A0AA51X5A1"/>
<dbReference type="PANTHER" id="PTHR43611">
    <property type="entry name" value="ALPHA-D-GLUCOSE 1-PHOSPHATE PHOSPHATASE"/>
    <property type="match status" value="1"/>
</dbReference>
<accession>A0AA51X5A1</accession>
<sequence length="216" mass="25073">MINWSEIKTVLLDMDGTILDLSFDNYFWSHYVPQAYAVKQEMSFNEAMVQLKPQFIELQGTLNWYCLDYWSEALGLDIVALKAEISDRVAFREGAVDFLNFLKEQPIDVYLATNAHPKALEIKLLSSSFHHYFDDLISSHEFGVPKEHQQFWHALQERIGFDCESTLFIDDSLSVLNSAREFGIRHLFGIAQPDSQQQARNMLPYHALESFDEIVR</sequence>
<dbReference type="InterPro" id="IPR023214">
    <property type="entry name" value="HAD_sf"/>
</dbReference>
<keyword evidence="1" id="KW-0378">Hydrolase</keyword>
<dbReference type="Gene3D" id="3.40.50.1000">
    <property type="entry name" value="HAD superfamily/HAD-like"/>
    <property type="match status" value="1"/>
</dbReference>
<gene>
    <name evidence="1" type="primary">yrfG</name>
    <name evidence="1" type="ORF">Q9312_11250</name>
</gene>
<dbReference type="InterPro" id="IPR036412">
    <property type="entry name" value="HAD-like_sf"/>
</dbReference>
<evidence type="ECO:0000313" key="1">
    <source>
        <dbReference type="EMBL" id="WMS85792.1"/>
    </source>
</evidence>
<dbReference type="NCBIfam" id="NF011564">
    <property type="entry name" value="PRK14988.1"/>
    <property type="match status" value="1"/>
</dbReference>
<dbReference type="SFLD" id="SFLDG01129">
    <property type="entry name" value="C1.5:_HAD__Beta-PGM__Phosphata"/>
    <property type="match status" value="1"/>
</dbReference>
<reference evidence="1 2" key="1">
    <citation type="submission" date="2023-08" db="EMBL/GenBank/DDBJ databases">
        <title>Pleionea litopenaei sp. nov., isolated from stomach of juvenile Litopenaeus vannamei.</title>
        <authorList>
            <person name="Rho A.M."/>
            <person name="Hwang C.Y."/>
        </authorList>
    </citation>
    <scope>NUCLEOTIDE SEQUENCE [LARGE SCALE GENOMIC DNA]</scope>
    <source>
        <strain evidence="1 2">HL-JVS1</strain>
    </source>
</reference>
<dbReference type="Pfam" id="PF00702">
    <property type="entry name" value="Hydrolase"/>
    <property type="match status" value="1"/>
</dbReference>